<gene>
    <name evidence="1" type="ORF">BG653_04064</name>
</gene>
<name>A0ABX3XUX2_STRPT</name>
<dbReference type="Proteomes" id="UP000194225">
    <property type="component" value="Unassembled WGS sequence"/>
</dbReference>
<sequence length="220" mass="24325">MWWKRLPLDRRAASTLPSTRIVHSASQAGAGGAATKRSAALRKYRRRAGSSRPGVREMERRLRQELRELGIQPPLDVAALCKALGTKWGRDIELQPAPLPQPGPLGLLVETPEADVILYQEETTRLHQDHIILHEIGHMLAHHEGGSVDPDAMVPRVEPGGAHKVLRRCSYDDQKECDAELVATIILEWALVLDNVTAPLSADPSVRQVQAALGDYRGWL</sequence>
<evidence type="ECO:0000313" key="2">
    <source>
        <dbReference type="Proteomes" id="UP000194225"/>
    </source>
</evidence>
<dbReference type="Gene3D" id="1.10.10.2910">
    <property type="match status" value="1"/>
</dbReference>
<evidence type="ECO:0000313" key="1">
    <source>
        <dbReference type="EMBL" id="OSY44462.1"/>
    </source>
</evidence>
<comment type="caution">
    <text evidence="1">The sequence shown here is derived from an EMBL/GenBank/DDBJ whole genome shotgun (WGS) entry which is preliminary data.</text>
</comment>
<proteinExistence type="predicted"/>
<evidence type="ECO:0008006" key="3">
    <source>
        <dbReference type="Google" id="ProtNLM"/>
    </source>
</evidence>
<keyword evidence="2" id="KW-1185">Reference proteome</keyword>
<dbReference type="EMBL" id="MIGA01000027">
    <property type="protein sequence ID" value="OSY44462.1"/>
    <property type="molecule type" value="Genomic_DNA"/>
</dbReference>
<accession>A0ABX3XUX2</accession>
<organism evidence="1 2">
    <name type="scientific">Streptomyces platensis</name>
    <dbReference type="NCBI Taxonomy" id="58346"/>
    <lineage>
        <taxon>Bacteria</taxon>
        <taxon>Bacillati</taxon>
        <taxon>Actinomycetota</taxon>
        <taxon>Actinomycetes</taxon>
        <taxon>Kitasatosporales</taxon>
        <taxon>Streptomycetaceae</taxon>
        <taxon>Streptomyces</taxon>
    </lineage>
</organism>
<protein>
    <recommendedName>
        <fullName evidence="3">IrrE N-terminal-like domain-containing protein</fullName>
    </recommendedName>
</protein>
<reference evidence="1 2" key="1">
    <citation type="submission" date="2016-09" db="EMBL/GenBank/DDBJ databases">
        <title>Streptomyces platensis DSM40041, a candidate organism with high potential of specific P450 cytochromes.</title>
        <authorList>
            <person name="Grumaz C."/>
            <person name="Vainshtein Y."/>
            <person name="Kirstahler P."/>
            <person name="Sohn K."/>
        </authorList>
    </citation>
    <scope>NUCLEOTIDE SEQUENCE [LARGE SCALE GENOMIC DNA]</scope>
    <source>
        <strain evidence="1 2">DSM 40041</strain>
    </source>
</reference>